<keyword evidence="6 8" id="KW-1133">Transmembrane helix</keyword>
<dbReference type="Gramene" id="TraesJUL2D03G01305190.1">
    <property type="protein sequence ID" value="TraesJUL2D03G01305190.1"/>
    <property type="gene ID" value="TraesJUL2D03G01305190"/>
</dbReference>
<keyword evidence="5 8" id="KW-0812">Transmembrane</keyword>
<dbReference type="PANTHER" id="PTHR32021">
    <property type="entry name" value="CASP-LIKE PROTEIN 5B3"/>
    <property type="match status" value="1"/>
</dbReference>
<gene>
    <name evidence="10" type="primary">LOC123050609</name>
</gene>
<dbReference type="Gramene" id="TraesCS2D02G558000.1">
    <property type="protein sequence ID" value="TraesCS2D02G558000.1"/>
    <property type="gene ID" value="TraesCS2D02G558000"/>
</dbReference>
<accession>A0A1D5UN34</accession>
<dbReference type="GO" id="GO:0005886">
    <property type="term" value="C:plasma membrane"/>
    <property type="evidence" value="ECO:0007669"/>
    <property type="project" value="UniProtKB-SubCell"/>
</dbReference>
<dbReference type="Gramene" id="TraesARI2D03G01324950.1">
    <property type="protein sequence ID" value="TraesARI2D03G01324950.1"/>
    <property type="gene ID" value="TraesARI2D03G01324950"/>
</dbReference>
<feature type="transmembrane region" description="Helical" evidence="8">
    <location>
        <begin position="180"/>
        <end position="201"/>
    </location>
</feature>
<evidence type="ECO:0000256" key="6">
    <source>
        <dbReference type="ARBA" id="ARBA00022989"/>
    </source>
</evidence>
<dbReference type="OMA" id="FCMVISS"/>
<dbReference type="Gramene" id="TraesLDM2D03G01294190.1">
    <property type="protein sequence ID" value="TraesLDM2D03G01294190.1"/>
    <property type="gene ID" value="TraesLDM2D03G01294190"/>
</dbReference>
<keyword evidence="4 8" id="KW-1003">Cell membrane</keyword>
<dbReference type="GO" id="GO:0016020">
    <property type="term" value="C:membrane"/>
    <property type="evidence" value="ECO:0000318"/>
    <property type="project" value="GO_Central"/>
</dbReference>
<comment type="subcellular location">
    <subcellularLocation>
        <location evidence="1 8">Cell membrane</location>
        <topology evidence="1 8">Multi-pass membrane protein</topology>
    </subcellularLocation>
</comment>
<dbReference type="Gramene" id="TraesCAD_scaffold_020674_01G000400.1">
    <property type="protein sequence ID" value="TraesCAD_scaffold_020674_01G000400.1"/>
    <property type="gene ID" value="TraesCAD_scaffold_020674_01G000400"/>
</dbReference>
<dbReference type="Gramene" id="TraesCLE_scaffold_065465_01G000300.1">
    <property type="protein sequence ID" value="TraesCLE_scaffold_065465_01G000300.1"/>
    <property type="gene ID" value="TraesCLE_scaffold_065465_01G000300"/>
</dbReference>
<evidence type="ECO:0000256" key="8">
    <source>
        <dbReference type="RuleBase" id="RU361233"/>
    </source>
</evidence>
<dbReference type="Gramene" id="TraesNOR2D03G01309970.1">
    <property type="protein sequence ID" value="TraesNOR2D03G01309970.1"/>
    <property type="gene ID" value="TraesNOR2D03G01309970"/>
</dbReference>
<evidence type="ECO:0000256" key="2">
    <source>
        <dbReference type="ARBA" id="ARBA00007651"/>
    </source>
</evidence>
<dbReference type="Proteomes" id="UP000019116">
    <property type="component" value="Chromosome 2D"/>
</dbReference>
<dbReference type="PANTHER" id="PTHR32021:SF22">
    <property type="entry name" value="CASP-LIKE PROTEIN"/>
    <property type="match status" value="1"/>
</dbReference>
<evidence type="ECO:0000313" key="10">
    <source>
        <dbReference type="EnsemblPlants" id="TraesCS2D02G558000.1"/>
    </source>
</evidence>
<dbReference type="Gramene" id="TraesSTA2D03G01282210.1">
    <property type="protein sequence ID" value="TraesSTA2D03G01282210.1"/>
    <property type="gene ID" value="TraesSTA2D03G01282210"/>
</dbReference>
<keyword evidence="11" id="KW-1185">Reference proteome</keyword>
<dbReference type="Gramene" id="TraesWEE_scaffold_065114_01G000300.1">
    <property type="protein sequence ID" value="TraesWEE_scaffold_065114_01G000300.1"/>
    <property type="gene ID" value="TraesWEE_scaffold_065114_01G000300"/>
</dbReference>
<reference evidence="10" key="2">
    <citation type="submission" date="2018-10" db="UniProtKB">
        <authorList>
            <consortium name="EnsemblPlants"/>
        </authorList>
    </citation>
    <scope>IDENTIFICATION</scope>
</reference>
<dbReference type="Gramene" id="TraesSYM2D03G01311800.1">
    <property type="protein sequence ID" value="TraesSYM2D03G01311800.1"/>
    <property type="gene ID" value="TraesSYM2D03G01311800"/>
</dbReference>
<evidence type="ECO:0000256" key="7">
    <source>
        <dbReference type="ARBA" id="ARBA00023136"/>
    </source>
</evidence>
<reference evidence="10" key="1">
    <citation type="submission" date="2018-08" db="EMBL/GenBank/DDBJ databases">
        <authorList>
            <person name="Rossello M."/>
        </authorList>
    </citation>
    <scope>NUCLEOTIDE SEQUENCE [LARGE SCALE GENOMIC DNA]</scope>
    <source>
        <strain evidence="10">cv. Chinese Spring</strain>
    </source>
</reference>
<dbReference type="Gramene" id="TraesCS2D03G1243600.1">
    <property type="protein sequence ID" value="TraesCS2D03G1243600.1.CDS"/>
    <property type="gene ID" value="TraesCS2D03G1243600"/>
</dbReference>
<keyword evidence="7 8" id="KW-0472">Membrane</keyword>
<proteinExistence type="inferred from homology"/>
<dbReference type="Gramene" id="TraesPARA_EIv1.0_0758760.1">
    <property type="protein sequence ID" value="TraesPARA_EIv1.0_0758760.1.CDS"/>
    <property type="gene ID" value="TraesPARA_EIv1.0_0758760"/>
</dbReference>
<comment type="subunit">
    <text evidence="3 8">Homodimer and heterodimers.</text>
</comment>
<name>A0A1D5UN34_WHEAT</name>
<sequence length="207" mass="21711">MLHFSHPVVHPSPPVVVPPPTQGQGQAEVEMVPPAQGQAVQVEGANGDGNAPAGVIMRDPWTRCGLVFRLLQAAFAAAALAVMASTDDFPSVTTFRYLVAAASVQCLWSLAVAILDAYAIVVKRSFRTGRAVIILALGDWVTGTLIFSAACGSAAITTLLSNDFGACSVNPCASFMNATAMAFLSWLARAPAFIGNLWTAVHRIQKS</sequence>
<dbReference type="Pfam" id="PF04535">
    <property type="entry name" value="CASP_dom"/>
    <property type="match status" value="1"/>
</dbReference>
<dbReference type="GeneID" id="123050609"/>
<feature type="domain" description="Casparian strip membrane protein" evidence="9">
    <location>
        <begin position="59"/>
        <end position="188"/>
    </location>
</feature>
<dbReference type="InterPro" id="IPR045009">
    <property type="entry name" value="CASPL-5"/>
</dbReference>
<dbReference type="Gramene" id="TraesKAR2D01G0459290.1">
    <property type="protein sequence ID" value="cds.TraesKAR2D01G0459290.1"/>
    <property type="gene ID" value="TraesKAR2D01G0459290"/>
</dbReference>
<evidence type="ECO:0000256" key="4">
    <source>
        <dbReference type="ARBA" id="ARBA00022475"/>
    </source>
</evidence>
<dbReference type="EnsemblPlants" id="TraesCS2D02G558000.1">
    <property type="protein sequence ID" value="TraesCS2D02G558000.1"/>
    <property type="gene ID" value="TraesCS2D02G558000"/>
</dbReference>
<comment type="similarity">
    <text evidence="2 8">Belongs to the Casparian strip membrane proteins (CASP) family.</text>
</comment>
<feature type="transmembrane region" description="Helical" evidence="8">
    <location>
        <begin position="66"/>
        <end position="85"/>
    </location>
</feature>
<feature type="transmembrane region" description="Helical" evidence="8">
    <location>
        <begin position="97"/>
        <end position="121"/>
    </location>
</feature>
<protein>
    <recommendedName>
        <fullName evidence="8">CASP-like protein</fullName>
    </recommendedName>
</protein>
<evidence type="ECO:0000313" key="11">
    <source>
        <dbReference type="Proteomes" id="UP000019116"/>
    </source>
</evidence>
<organism evidence="10">
    <name type="scientific">Triticum aestivum</name>
    <name type="common">Wheat</name>
    <dbReference type="NCBI Taxonomy" id="4565"/>
    <lineage>
        <taxon>Eukaryota</taxon>
        <taxon>Viridiplantae</taxon>
        <taxon>Streptophyta</taxon>
        <taxon>Embryophyta</taxon>
        <taxon>Tracheophyta</taxon>
        <taxon>Spermatophyta</taxon>
        <taxon>Magnoliopsida</taxon>
        <taxon>Liliopsida</taxon>
        <taxon>Poales</taxon>
        <taxon>Poaceae</taxon>
        <taxon>BOP clade</taxon>
        <taxon>Pooideae</taxon>
        <taxon>Triticodae</taxon>
        <taxon>Triticeae</taxon>
        <taxon>Triticinae</taxon>
        <taxon>Triticum</taxon>
    </lineage>
</organism>
<dbReference type="AlphaFoldDB" id="A0A1D5UN34"/>
<evidence type="ECO:0000256" key="5">
    <source>
        <dbReference type="ARBA" id="ARBA00022692"/>
    </source>
</evidence>
<evidence type="ECO:0000259" key="9">
    <source>
        <dbReference type="Pfam" id="PF04535"/>
    </source>
</evidence>
<dbReference type="RefSeq" id="XP_044329311.1">
    <property type="nucleotide sequence ID" value="XM_044473376.1"/>
</dbReference>
<feature type="transmembrane region" description="Helical" evidence="8">
    <location>
        <begin position="133"/>
        <end position="160"/>
    </location>
</feature>
<dbReference type="Gramene" id="TraesROB_scaffold_063464_01G000100.1">
    <property type="protein sequence ID" value="TraesROB_scaffold_063464_01G000100.1"/>
    <property type="gene ID" value="TraesROB_scaffold_063464_01G000100"/>
</dbReference>
<dbReference type="InterPro" id="IPR006702">
    <property type="entry name" value="CASP_dom"/>
</dbReference>
<evidence type="ECO:0000256" key="3">
    <source>
        <dbReference type="ARBA" id="ARBA00011489"/>
    </source>
</evidence>
<evidence type="ECO:0000256" key="1">
    <source>
        <dbReference type="ARBA" id="ARBA00004651"/>
    </source>
</evidence>